<evidence type="ECO:0000256" key="1">
    <source>
        <dbReference type="SAM" id="MobiDB-lite"/>
    </source>
</evidence>
<name>A0AAN8WK05_HALRR</name>
<comment type="caution">
    <text evidence="2">The sequence shown here is derived from an EMBL/GenBank/DDBJ whole genome shotgun (WGS) entry which is preliminary data.</text>
</comment>
<evidence type="ECO:0000313" key="3">
    <source>
        <dbReference type="Proteomes" id="UP001381693"/>
    </source>
</evidence>
<evidence type="ECO:0000313" key="2">
    <source>
        <dbReference type="EMBL" id="KAK7026700.1"/>
    </source>
</evidence>
<reference evidence="2 3" key="1">
    <citation type="submission" date="2023-11" db="EMBL/GenBank/DDBJ databases">
        <title>Halocaridina rubra genome assembly.</title>
        <authorList>
            <person name="Smith C."/>
        </authorList>
    </citation>
    <scope>NUCLEOTIDE SEQUENCE [LARGE SCALE GENOMIC DNA]</scope>
    <source>
        <strain evidence="2">EP-1</strain>
        <tissue evidence="2">Whole</tissue>
    </source>
</reference>
<dbReference type="AlphaFoldDB" id="A0AAN8WK05"/>
<feature type="region of interest" description="Disordered" evidence="1">
    <location>
        <begin position="50"/>
        <end position="79"/>
    </location>
</feature>
<organism evidence="2 3">
    <name type="scientific">Halocaridina rubra</name>
    <name type="common">Hawaiian red shrimp</name>
    <dbReference type="NCBI Taxonomy" id="373956"/>
    <lineage>
        <taxon>Eukaryota</taxon>
        <taxon>Metazoa</taxon>
        <taxon>Ecdysozoa</taxon>
        <taxon>Arthropoda</taxon>
        <taxon>Crustacea</taxon>
        <taxon>Multicrustacea</taxon>
        <taxon>Malacostraca</taxon>
        <taxon>Eumalacostraca</taxon>
        <taxon>Eucarida</taxon>
        <taxon>Decapoda</taxon>
        <taxon>Pleocyemata</taxon>
        <taxon>Caridea</taxon>
        <taxon>Atyoidea</taxon>
        <taxon>Atyidae</taxon>
        <taxon>Halocaridina</taxon>
    </lineage>
</organism>
<accession>A0AAN8WK05</accession>
<feature type="compositionally biased region" description="Polar residues" evidence="1">
    <location>
        <begin position="58"/>
        <end position="67"/>
    </location>
</feature>
<keyword evidence="3" id="KW-1185">Reference proteome</keyword>
<dbReference type="Proteomes" id="UP001381693">
    <property type="component" value="Unassembled WGS sequence"/>
</dbReference>
<protein>
    <submittedName>
        <fullName evidence="2">Uncharacterized protein</fullName>
    </submittedName>
</protein>
<gene>
    <name evidence="2" type="ORF">SK128_001132</name>
</gene>
<proteinExistence type="predicted"/>
<feature type="non-terminal residue" evidence="2">
    <location>
        <position position="79"/>
    </location>
</feature>
<dbReference type="EMBL" id="JAXCGZ010022704">
    <property type="protein sequence ID" value="KAK7026700.1"/>
    <property type="molecule type" value="Genomic_DNA"/>
</dbReference>
<sequence length="79" mass="8629">MIVFRYSSLFPGAASLPCSSPESLPSPSSWASPVVNGNYECYTVSDEDSKAPEFIDGNTRQNLSYDNDNSHGGYLHYST</sequence>